<reference evidence="2 3" key="1">
    <citation type="submission" date="2022-02" db="EMBL/GenBank/DDBJ databases">
        <title>The genome sequence of Shewanella sp. 3B26.</title>
        <authorList>
            <person name="Du J."/>
        </authorList>
    </citation>
    <scope>NUCLEOTIDE SEQUENCE [LARGE SCALE GENOMIC DNA]</scope>
    <source>
        <strain evidence="2 3">3B26</strain>
    </source>
</reference>
<sequence>MRRYMTWMWLMMISLGVDAKIIAHEQVETEALTVSDLRLIFSRQRLFWPDGTPIRVFVLPPDSELHKRFCTDALEVLPYVLQRNWDRLVYSGTADRPEIVSTLAEMRVKVEQTEGAIGYLPDEITAQDDAHEKQ</sequence>
<evidence type="ECO:0008006" key="4">
    <source>
        <dbReference type="Google" id="ProtNLM"/>
    </source>
</evidence>
<keyword evidence="1" id="KW-0732">Signal</keyword>
<gene>
    <name evidence="2" type="ORF">MJ923_01360</name>
</gene>
<dbReference type="Proteomes" id="UP001297581">
    <property type="component" value="Unassembled WGS sequence"/>
</dbReference>
<dbReference type="Gene3D" id="3.40.190.10">
    <property type="entry name" value="Periplasmic binding protein-like II"/>
    <property type="match status" value="1"/>
</dbReference>
<dbReference type="EMBL" id="JAKUDL010000001">
    <property type="protein sequence ID" value="MCH4292949.1"/>
    <property type="molecule type" value="Genomic_DNA"/>
</dbReference>
<dbReference type="SUPFAM" id="SSF53850">
    <property type="entry name" value="Periplasmic binding protein-like II"/>
    <property type="match status" value="1"/>
</dbReference>
<name>A0AAJ1BFK9_9GAMM</name>
<dbReference type="AlphaFoldDB" id="A0AAJ1BFK9"/>
<feature type="chain" id="PRO_5042617340" description="PBP domain-containing protein" evidence="1">
    <location>
        <begin position="20"/>
        <end position="134"/>
    </location>
</feature>
<evidence type="ECO:0000313" key="2">
    <source>
        <dbReference type="EMBL" id="MCH4292949.1"/>
    </source>
</evidence>
<protein>
    <recommendedName>
        <fullName evidence="4">PBP domain-containing protein</fullName>
    </recommendedName>
</protein>
<evidence type="ECO:0000256" key="1">
    <source>
        <dbReference type="SAM" id="SignalP"/>
    </source>
</evidence>
<evidence type="ECO:0000313" key="3">
    <source>
        <dbReference type="Proteomes" id="UP001297581"/>
    </source>
</evidence>
<proteinExistence type="predicted"/>
<feature type="signal peptide" evidence="1">
    <location>
        <begin position="1"/>
        <end position="19"/>
    </location>
</feature>
<comment type="caution">
    <text evidence="2">The sequence shown here is derived from an EMBL/GenBank/DDBJ whole genome shotgun (WGS) entry which is preliminary data.</text>
</comment>
<keyword evidence="3" id="KW-1185">Reference proteome</keyword>
<organism evidence="2 3">
    <name type="scientific">Shewanella zhuhaiensis</name>
    <dbReference type="NCBI Taxonomy" id="2919576"/>
    <lineage>
        <taxon>Bacteria</taxon>
        <taxon>Pseudomonadati</taxon>
        <taxon>Pseudomonadota</taxon>
        <taxon>Gammaproteobacteria</taxon>
        <taxon>Alteromonadales</taxon>
        <taxon>Shewanellaceae</taxon>
        <taxon>Shewanella</taxon>
    </lineage>
</organism>
<dbReference type="RefSeq" id="WP_240589581.1">
    <property type="nucleotide sequence ID" value="NZ_JAKUDL010000001.1"/>
</dbReference>
<accession>A0AAJ1BFK9</accession>